<feature type="transmembrane region" description="Helical" evidence="1">
    <location>
        <begin position="93"/>
        <end position="117"/>
    </location>
</feature>
<dbReference type="EMBL" id="DTBH01000172">
    <property type="protein sequence ID" value="HGQ77919.1"/>
    <property type="molecule type" value="Genomic_DNA"/>
</dbReference>
<organism evidence="2 5">
    <name type="scientific">Fervidobacterium pennivorans</name>
    <dbReference type="NCBI Taxonomy" id="93466"/>
    <lineage>
        <taxon>Bacteria</taxon>
        <taxon>Thermotogati</taxon>
        <taxon>Thermotogota</taxon>
        <taxon>Thermotogae</taxon>
        <taxon>Thermotogales</taxon>
        <taxon>Fervidobacteriaceae</taxon>
        <taxon>Fervidobacterium</taxon>
    </lineage>
</organism>
<gene>
    <name evidence="4" type="ORF">ENT72_00515</name>
    <name evidence="3" type="ORF">ENU12_08515</name>
    <name evidence="2" type="ORF">JM64_03405</name>
</gene>
<dbReference type="EMBL" id="DSZT01000019">
    <property type="protein sequence ID" value="HGU41400.1"/>
    <property type="molecule type" value="Genomic_DNA"/>
</dbReference>
<evidence type="ECO:0000313" key="2">
    <source>
        <dbReference type="EMBL" id="ANE41140.1"/>
    </source>
</evidence>
<name>A0A172T2E4_FERPE</name>
<proteinExistence type="predicted"/>
<protein>
    <submittedName>
        <fullName evidence="2">Uncharacterized protein</fullName>
    </submittedName>
</protein>
<sequence>MIKDYLNSVIEEKSSKDFIVFSSVIFSLGFVLSIISNAFFFINHPVVKVFIGISNTVFFIGVVGISVVLSKWFKNTDEKLYALANLYLTFTLVFAFMSYFVPFLFLVTVALILALITTAKKFILGEEQLFVGKLVSYFLITLSFYTMELVTELNEQIIRR</sequence>
<feature type="transmembrane region" description="Helical" evidence="1">
    <location>
        <begin position="129"/>
        <end position="147"/>
    </location>
</feature>
<keyword evidence="1" id="KW-0812">Transmembrane</keyword>
<feature type="transmembrane region" description="Helical" evidence="1">
    <location>
        <begin position="49"/>
        <end position="73"/>
    </location>
</feature>
<evidence type="ECO:0000313" key="4">
    <source>
        <dbReference type="EMBL" id="HGU41400.1"/>
    </source>
</evidence>
<dbReference type="EMBL" id="CP011393">
    <property type="protein sequence ID" value="ANE41140.1"/>
    <property type="molecule type" value="Genomic_DNA"/>
</dbReference>
<dbReference type="KEGG" id="fng:JM64_03405"/>
<evidence type="ECO:0000313" key="5">
    <source>
        <dbReference type="Proteomes" id="UP000077096"/>
    </source>
</evidence>
<dbReference type="Proteomes" id="UP000077096">
    <property type="component" value="Chromosome"/>
</dbReference>
<dbReference type="PATRIC" id="fig|93466.3.peg.735"/>
<dbReference type="AlphaFoldDB" id="A0A172T2E4"/>
<keyword evidence="1" id="KW-0472">Membrane</keyword>
<evidence type="ECO:0000256" key="1">
    <source>
        <dbReference type="SAM" id="Phobius"/>
    </source>
</evidence>
<feature type="transmembrane region" description="Helical" evidence="1">
    <location>
        <begin position="20"/>
        <end position="42"/>
    </location>
</feature>
<dbReference type="OrthoDB" id="45691at2"/>
<keyword evidence="1" id="KW-1133">Transmembrane helix</keyword>
<accession>A0A172T2E4</accession>
<reference evidence="3" key="2">
    <citation type="journal article" date="2020" name="mSystems">
        <title>Genome- and Community-Level Interaction Insights into Carbon Utilization and Element Cycling Functions of Hydrothermarchaeota in Hydrothermal Sediment.</title>
        <authorList>
            <person name="Zhou Z."/>
            <person name="Liu Y."/>
            <person name="Xu W."/>
            <person name="Pan J."/>
            <person name="Luo Z.H."/>
            <person name="Li M."/>
        </authorList>
    </citation>
    <scope>NUCLEOTIDE SEQUENCE [LARGE SCALE GENOMIC DNA]</scope>
    <source>
        <strain evidence="4">SpSt-604</strain>
        <strain evidence="3">SpSt-640</strain>
    </source>
</reference>
<reference evidence="2 5" key="1">
    <citation type="submission" date="2014-08" db="EMBL/GenBank/DDBJ databases">
        <title>Fervidobacterium pennivorans DYC genome.</title>
        <authorList>
            <person name="Wushke S."/>
        </authorList>
    </citation>
    <scope>NUCLEOTIDE SEQUENCE [LARGE SCALE GENOMIC DNA]</scope>
    <source>
        <strain evidence="2 5">DYC</strain>
    </source>
</reference>
<evidence type="ECO:0000313" key="3">
    <source>
        <dbReference type="EMBL" id="HGQ77919.1"/>
    </source>
</evidence>